<evidence type="ECO:0000313" key="3">
    <source>
        <dbReference type="EMBL" id="MZR32054.1"/>
    </source>
</evidence>
<accession>A0A6L8WBI1</accession>
<dbReference type="AlphaFoldDB" id="A0A6L8WBI1"/>
<evidence type="ECO:0000313" key="4">
    <source>
        <dbReference type="Proteomes" id="UP000476030"/>
    </source>
</evidence>
<gene>
    <name evidence="3" type="ORF">GQE98_15550</name>
</gene>
<sequence length="169" mass="19016">MRNLEGPGKEDNYKGIVRDMPPSPDENAENQLLSRDEILELLNSLLEAERAGARAVSSLSHQCNDTVDKETLHGIAVDEGRFCAMLTHHIVRFDGLPSLRAGEFLEKILALESFDEKLALLDRGQSWVVRKLQGVLPRIGDEKLQGDLLDMLKVHERNIEDAALLRHTR</sequence>
<reference evidence="3 4" key="1">
    <citation type="submission" date="2019-12" db="EMBL/GenBank/DDBJ databases">
        <title>Snethiella sp. nov. sp. isolated from sea sand.</title>
        <authorList>
            <person name="Kim J."/>
            <person name="Jeong S.E."/>
            <person name="Jung H.S."/>
            <person name="Jeon C.O."/>
        </authorList>
    </citation>
    <scope>NUCLEOTIDE SEQUENCE [LARGE SCALE GENOMIC DNA]</scope>
    <source>
        <strain evidence="3 4">DP05</strain>
    </source>
</reference>
<name>A0A6L8WBI1_9PROT</name>
<organism evidence="3 4">
    <name type="scientific">Sneathiella litorea</name>
    <dbReference type="NCBI Taxonomy" id="2606216"/>
    <lineage>
        <taxon>Bacteria</taxon>
        <taxon>Pseudomonadati</taxon>
        <taxon>Pseudomonadota</taxon>
        <taxon>Alphaproteobacteria</taxon>
        <taxon>Sneathiellales</taxon>
        <taxon>Sneathiellaceae</taxon>
        <taxon>Sneathiella</taxon>
    </lineage>
</organism>
<feature type="compositionally biased region" description="Basic and acidic residues" evidence="1">
    <location>
        <begin position="7"/>
        <end position="17"/>
    </location>
</feature>
<feature type="region of interest" description="Disordered" evidence="1">
    <location>
        <begin position="1"/>
        <end position="28"/>
    </location>
</feature>
<dbReference type="InterPro" id="IPR046273">
    <property type="entry name" value="DUF6306"/>
</dbReference>
<protein>
    <recommendedName>
        <fullName evidence="2">DUF6306 domain-containing protein</fullName>
    </recommendedName>
</protein>
<feature type="domain" description="DUF6306" evidence="2">
    <location>
        <begin position="36"/>
        <end position="163"/>
    </location>
</feature>
<dbReference type="RefSeq" id="WP_161316630.1">
    <property type="nucleotide sequence ID" value="NZ_WTUW01000009.1"/>
</dbReference>
<evidence type="ECO:0000259" key="2">
    <source>
        <dbReference type="Pfam" id="PF19825"/>
    </source>
</evidence>
<dbReference type="Proteomes" id="UP000476030">
    <property type="component" value="Unassembled WGS sequence"/>
</dbReference>
<dbReference type="EMBL" id="WTUW01000009">
    <property type="protein sequence ID" value="MZR32054.1"/>
    <property type="molecule type" value="Genomic_DNA"/>
</dbReference>
<evidence type="ECO:0000256" key="1">
    <source>
        <dbReference type="SAM" id="MobiDB-lite"/>
    </source>
</evidence>
<comment type="caution">
    <text evidence="3">The sequence shown here is derived from an EMBL/GenBank/DDBJ whole genome shotgun (WGS) entry which is preliminary data.</text>
</comment>
<proteinExistence type="predicted"/>
<keyword evidence="4" id="KW-1185">Reference proteome</keyword>
<dbReference type="Pfam" id="PF19825">
    <property type="entry name" value="DUF6306"/>
    <property type="match status" value="1"/>
</dbReference>